<dbReference type="AlphaFoldDB" id="A0A8X6PKG2"/>
<dbReference type="GO" id="GO:0000139">
    <property type="term" value="C:Golgi membrane"/>
    <property type="evidence" value="ECO:0007669"/>
    <property type="project" value="UniProtKB-SubCell"/>
</dbReference>
<comment type="caution">
    <text evidence="11">The sequence shown here is derived from an EMBL/GenBank/DDBJ whole genome shotgun (WGS) entry which is preliminary data.</text>
</comment>
<evidence type="ECO:0000256" key="7">
    <source>
        <dbReference type="ARBA" id="ARBA00023034"/>
    </source>
</evidence>
<evidence type="ECO:0000256" key="3">
    <source>
        <dbReference type="ARBA" id="ARBA00022679"/>
    </source>
</evidence>
<name>A0A8X6PKG2_NEPPI</name>
<dbReference type="Gene3D" id="3.40.50.300">
    <property type="entry name" value="P-loop containing nucleotide triphosphate hydrolases"/>
    <property type="match status" value="1"/>
</dbReference>
<evidence type="ECO:0000256" key="9">
    <source>
        <dbReference type="ARBA" id="ARBA00023180"/>
    </source>
</evidence>
<evidence type="ECO:0000256" key="8">
    <source>
        <dbReference type="ARBA" id="ARBA00023136"/>
    </source>
</evidence>
<proteinExistence type="inferred from homology"/>
<dbReference type="GO" id="GO:0009247">
    <property type="term" value="P:glycolipid biosynthetic process"/>
    <property type="evidence" value="ECO:0007669"/>
    <property type="project" value="InterPro"/>
</dbReference>
<sequence>MQKETIVPILFCITCSSIEFSYGFQSHTVTHCPQYLREEGEIRSEPAPCCERKQISKYELEAVPQIMLPNCLKSIIQRCPQYSKKFIILTLATLGILGFLINTHISFIPSNGICYPQTNIAFLKTHKCAGSSIQNILMRYGDKHKLNFVMPKTGNYLGHPTPFSRTMVNRHHSFTYNILAHHTRLDYKEVRAVMPSNTIFITIVRDPIQIFESSFSYYSFDKLFKCDIHKFIKYLPKFSNKFLSRRFRGKFGANQMFFDLGGDPAVFRNTTQILQYLDKLESWFHLVLVAERMEESLVLLRHLLCWDIDDVVAFKLNARNPIYKSNLTDTEKQRLLKLNYADALLYDRFVRKFDREVEAFGRERMEAETAELRKRTLEWYELCVEGEKPSTKRIKPKHYYNPRVMTFQTWNNVTNSTCTTMTIEELVYTDQLRRRQMAAFPLSFKPSVIKLQNKSLTKIN</sequence>
<comment type="subcellular location">
    <subcellularLocation>
        <location evidence="1">Golgi apparatus membrane</location>
        <topology evidence="1">Single-pass type II membrane protein</topology>
    </subcellularLocation>
</comment>
<feature type="transmembrane region" description="Helical" evidence="10">
    <location>
        <begin position="86"/>
        <end position="107"/>
    </location>
</feature>
<reference evidence="11" key="1">
    <citation type="submission" date="2020-08" db="EMBL/GenBank/DDBJ databases">
        <title>Multicomponent nature underlies the extraordinary mechanical properties of spider dragline silk.</title>
        <authorList>
            <person name="Kono N."/>
            <person name="Nakamura H."/>
            <person name="Mori M."/>
            <person name="Yoshida Y."/>
            <person name="Ohtoshi R."/>
            <person name="Malay A.D."/>
            <person name="Moran D.A.P."/>
            <person name="Tomita M."/>
            <person name="Numata K."/>
            <person name="Arakawa K."/>
        </authorList>
    </citation>
    <scope>NUCLEOTIDE SEQUENCE</scope>
</reference>
<evidence type="ECO:0000256" key="4">
    <source>
        <dbReference type="ARBA" id="ARBA00022692"/>
    </source>
</evidence>
<evidence type="ECO:0000313" key="12">
    <source>
        <dbReference type="Proteomes" id="UP000887013"/>
    </source>
</evidence>
<gene>
    <name evidence="11" type="primary">GAL3ST1</name>
    <name evidence="11" type="ORF">NPIL_565761</name>
</gene>
<dbReference type="SUPFAM" id="SSF52540">
    <property type="entry name" value="P-loop containing nucleoside triphosphate hydrolases"/>
    <property type="match status" value="1"/>
</dbReference>
<protein>
    <submittedName>
        <fullName evidence="11">Galactosylceramide sulfotransferase</fullName>
    </submittedName>
</protein>
<dbReference type="EMBL" id="BMAW01022053">
    <property type="protein sequence ID" value="GFT76043.1"/>
    <property type="molecule type" value="Genomic_DNA"/>
</dbReference>
<dbReference type="InterPro" id="IPR027417">
    <property type="entry name" value="P-loop_NTPase"/>
</dbReference>
<accession>A0A8X6PKG2</accession>
<organism evidence="11 12">
    <name type="scientific">Nephila pilipes</name>
    <name type="common">Giant wood spider</name>
    <name type="synonym">Nephila maculata</name>
    <dbReference type="NCBI Taxonomy" id="299642"/>
    <lineage>
        <taxon>Eukaryota</taxon>
        <taxon>Metazoa</taxon>
        <taxon>Ecdysozoa</taxon>
        <taxon>Arthropoda</taxon>
        <taxon>Chelicerata</taxon>
        <taxon>Arachnida</taxon>
        <taxon>Araneae</taxon>
        <taxon>Araneomorphae</taxon>
        <taxon>Entelegynae</taxon>
        <taxon>Araneoidea</taxon>
        <taxon>Nephilidae</taxon>
        <taxon>Nephila</taxon>
    </lineage>
</organism>
<keyword evidence="5" id="KW-0735">Signal-anchor</keyword>
<dbReference type="PANTHER" id="PTHR14647">
    <property type="entry name" value="GALACTOSE-3-O-SULFOTRANSFERASE"/>
    <property type="match status" value="1"/>
</dbReference>
<evidence type="ECO:0000256" key="2">
    <source>
        <dbReference type="ARBA" id="ARBA00008124"/>
    </source>
</evidence>
<keyword evidence="6 10" id="KW-1133">Transmembrane helix</keyword>
<keyword evidence="7" id="KW-0333">Golgi apparatus</keyword>
<keyword evidence="4 10" id="KW-0812">Transmembrane</keyword>
<dbReference type="GO" id="GO:0001733">
    <property type="term" value="F:galactosylceramide sulfotransferase activity"/>
    <property type="evidence" value="ECO:0007669"/>
    <property type="project" value="InterPro"/>
</dbReference>
<evidence type="ECO:0000256" key="1">
    <source>
        <dbReference type="ARBA" id="ARBA00004323"/>
    </source>
</evidence>
<dbReference type="OrthoDB" id="514299at2759"/>
<evidence type="ECO:0000313" key="11">
    <source>
        <dbReference type="EMBL" id="GFT76043.1"/>
    </source>
</evidence>
<comment type="similarity">
    <text evidence="2">Belongs to the galactose-3-O-sulfotransferase family.</text>
</comment>
<evidence type="ECO:0000256" key="6">
    <source>
        <dbReference type="ARBA" id="ARBA00022989"/>
    </source>
</evidence>
<dbReference type="PANTHER" id="PTHR14647:SF87">
    <property type="entry name" value="PUTATIVE-RELATED"/>
    <property type="match status" value="1"/>
</dbReference>
<dbReference type="Proteomes" id="UP000887013">
    <property type="component" value="Unassembled WGS sequence"/>
</dbReference>
<dbReference type="InterPro" id="IPR009729">
    <property type="entry name" value="Gal-3-0_sulfotransfrase"/>
</dbReference>
<keyword evidence="8 10" id="KW-0472">Membrane</keyword>
<evidence type="ECO:0000256" key="10">
    <source>
        <dbReference type="SAM" id="Phobius"/>
    </source>
</evidence>
<keyword evidence="9" id="KW-0325">Glycoprotein</keyword>
<keyword evidence="3" id="KW-0808">Transferase</keyword>
<evidence type="ECO:0000256" key="5">
    <source>
        <dbReference type="ARBA" id="ARBA00022968"/>
    </source>
</evidence>
<keyword evidence="12" id="KW-1185">Reference proteome</keyword>
<dbReference type="Pfam" id="PF06990">
    <property type="entry name" value="Gal-3-0_sulfotr"/>
    <property type="match status" value="1"/>
</dbReference>